<proteinExistence type="predicted"/>
<evidence type="ECO:0000256" key="1">
    <source>
        <dbReference type="SAM" id="Phobius"/>
    </source>
</evidence>
<protein>
    <submittedName>
        <fullName evidence="2">DUF2946 domain-containing protein</fullName>
    </submittedName>
</protein>
<dbReference type="AlphaFoldDB" id="A0AAP9D9Y2"/>
<dbReference type="EMBL" id="CP035382">
    <property type="protein sequence ID" value="QDK17567.1"/>
    <property type="molecule type" value="Genomic_DNA"/>
</dbReference>
<gene>
    <name evidence="2" type="ORF">ES815_04300</name>
</gene>
<accession>A0AAP9D9Y2</accession>
<keyword evidence="1" id="KW-0472">Membrane</keyword>
<feature type="transmembrane region" description="Helical" evidence="1">
    <location>
        <begin position="21"/>
        <end position="43"/>
    </location>
</feature>
<organism evidence="2 3">
    <name type="scientific">Leclercia adecarboxylata</name>
    <dbReference type="NCBI Taxonomy" id="83655"/>
    <lineage>
        <taxon>Bacteria</taxon>
        <taxon>Pseudomonadati</taxon>
        <taxon>Pseudomonadota</taxon>
        <taxon>Gammaproteobacteria</taxon>
        <taxon>Enterobacterales</taxon>
        <taxon>Enterobacteriaceae</taxon>
        <taxon>Leclercia</taxon>
    </lineage>
</organism>
<keyword evidence="1" id="KW-0812">Transmembrane</keyword>
<evidence type="ECO:0000313" key="3">
    <source>
        <dbReference type="Proteomes" id="UP000317812"/>
    </source>
</evidence>
<reference evidence="2 3" key="1">
    <citation type="submission" date="2019-01" db="EMBL/GenBank/DDBJ databases">
        <title>Florfenicol resistance in Enterobacteriaceae and whole-genome sequence analysis of florfenicol-resistant Leclercia adecarboxylata strain R25.</title>
        <authorList>
            <person name="Bao Q."/>
            <person name="Ying Y."/>
        </authorList>
    </citation>
    <scope>NUCLEOTIDE SEQUENCE [LARGE SCALE GENOMIC DNA]</scope>
    <source>
        <strain evidence="2 3">R25</strain>
    </source>
</reference>
<feature type="transmembrane region" description="Helical" evidence="1">
    <location>
        <begin position="85"/>
        <end position="105"/>
    </location>
</feature>
<evidence type="ECO:0000313" key="2">
    <source>
        <dbReference type="EMBL" id="QDK17567.1"/>
    </source>
</evidence>
<keyword evidence="1" id="KW-1133">Transmembrane helix</keyword>
<dbReference type="InterPro" id="IPR021333">
    <property type="entry name" value="DUF2946"/>
</dbReference>
<sequence length="137" mass="15096">MPRSDGGEVTTKQHQAQWQRIAAGLALFAILMIVFAPLVSVSLQKDPMSAMPGMHHDMSMMAEHHHAPSESVPVDHAEACGYCVLLAHVPGVILALVLLLCAVLLRQRLTPPRPVVHHWHFFPWLCPDTRAPPHLSA</sequence>
<dbReference type="Pfam" id="PF11162">
    <property type="entry name" value="DUF2946"/>
    <property type="match status" value="1"/>
</dbReference>
<dbReference type="RefSeq" id="WP_142486766.1">
    <property type="nucleotide sequence ID" value="NZ_CP035382.1"/>
</dbReference>
<dbReference type="Proteomes" id="UP000317812">
    <property type="component" value="Chromosome"/>
</dbReference>
<name>A0AAP9D9Y2_9ENTR</name>